<accession>A0ABX0XXR3</accession>
<dbReference type="Proteomes" id="UP000722989">
    <property type="component" value="Unassembled WGS sequence"/>
</dbReference>
<comment type="caution">
    <text evidence="2">The sequence shown here is derived from an EMBL/GenBank/DDBJ whole genome shotgun (WGS) entry which is preliminary data.</text>
</comment>
<keyword evidence="3" id="KW-1185">Reference proteome</keyword>
<reference evidence="2 3" key="1">
    <citation type="submission" date="2020-03" db="EMBL/GenBank/DDBJ databases">
        <title>WGS of the type strain of Planosporangium spp.</title>
        <authorList>
            <person name="Thawai C."/>
        </authorList>
    </citation>
    <scope>NUCLEOTIDE SEQUENCE [LARGE SCALE GENOMIC DNA]</scope>
    <source>
        <strain evidence="2 3">TBRC 5610</strain>
    </source>
</reference>
<evidence type="ECO:0000313" key="3">
    <source>
        <dbReference type="Proteomes" id="UP000722989"/>
    </source>
</evidence>
<protein>
    <submittedName>
        <fullName evidence="2">Uncharacterized protein</fullName>
    </submittedName>
</protein>
<evidence type="ECO:0000256" key="1">
    <source>
        <dbReference type="SAM" id="MobiDB-lite"/>
    </source>
</evidence>
<dbReference type="EMBL" id="JAATVY010000005">
    <property type="protein sequence ID" value="NJC70044.1"/>
    <property type="molecule type" value="Genomic_DNA"/>
</dbReference>
<organism evidence="2 3">
    <name type="scientific">Planosporangium thailandense</name>
    <dbReference type="NCBI Taxonomy" id="765197"/>
    <lineage>
        <taxon>Bacteria</taxon>
        <taxon>Bacillati</taxon>
        <taxon>Actinomycetota</taxon>
        <taxon>Actinomycetes</taxon>
        <taxon>Micromonosporales</taxon>
        <taxon>Micromonosporaceae</taxon>
        <taxon>Planosporangium</taxon>
    </lineage>
</organism>
<proteinExistence type="predicted"/>
<feature type="region of interest" description="Disordered" evidence="1">
    <location>
        <begin position="43"/>
        <end position="92"/>
    </location>
</feature>
<evidence type="ECO:0000313" key="2">
    <source>
        <dbReference type="EMBL" id="NJC70044.1"/>
    </source>
</evidence>
<gene>
    <name evidence="2" type="ORF">HC031_10030</name>
</gene>
<dbReference type="RefSeq" id="WP_167924956.1">
    <property type="nucleotide sequence ID" value="NZ_JAATVY010000005.1"/>
</dbReference>
<name>A0ABX0XXR3_9ACTN</name>
<sequence>MPSGTRIAAAATVTRNMAWDAVPPPPVLGAPLGVTACGEGVGVGHPPAAGDGEAAPHPVGPMEGEADVDVPASGEGWSLDWLASGDADSDVD</sequence>